<dbReference type="InterPro" id="IPR012845">
    <property type="entry name" value="RNA_pol_sigma_FliA_WhiG"/>
</dbReference>
<dbReference type="PROSITE" id="PS00716">
    <property type="entry name" value="SIGMA70_2"/>
    <property type="match status" value="1"/>
</dbReference>
<dbReference type="InterPro" id="IPR013324">
    <property type="entry name" value="RNA_pol_sigma_r3/r4-like"/>
</dbReference>
<sequence length="250" mass="29310">MDHNLIEKYQEKNDRKILEKLVEDYTYLIKKQVDKMSYGTPPGISRDDLISFGVIGLIDSINKFDLTRGVPFAAYARIRIRGAILDGLREFDFVPRRIRDEVRTLYNKCQELEKLLGRAPTNQEISEQLSKPIEEIERLWKEASWIVPTYLSDFISNQDKQLRIQDVYPNENSPNPEKCLNQVDIRDQLGKVIDSLPEKEKLVLSLYYYEELTLKEISQVMDLSESRISQLHSKGIMRLRGKLTNKKWDI</sequence>
<reference evidence="8 9" key="1">
    <citation type="submission" date="2017-06" db="EMBL/GenBank/DDBJ databases">
        <title>Draft Genome Sequence of Natranaerobius trueperi halophilic, alkalithermophilic bacteria from soda lakes.</title>
        <authorList>
            <person name="Zhao B."/>
        </authorList>
    </citation>
    <scope>NUCLEOTIDE SEQUENCE [LARGE SCALE GENOMIC DNA]</scope>
    <source>
        <strain evidence="8 9">DSM 18760</strain>
    </source>
</reference>
<dbReference type="PROSITE" id="PS00715">
    <property type="entry name" value="SIGMA70_1"/>
    <property type="match status" value="1"/>
</dbReference>
<dbReference type="Gene3D" id="1.10.1740.10">
    <property type="match status" value="1"/>
</dbReference>
<keyword evidence="1 5" id="KW-0805">Transcription regulation</keyword>
<comment type="caution">
    <text evidence="8">The sequence shown here is derived from an EMBL/GenBank/DDBJ whole genome shotgun (WGS) entry which is preliminary data.</text>
</comment>
<dbReference type="NCBIfam" id="NF005413">
    <property type="entry name" value="PRK06986.1"/>
    <property type="match status" value="1"/>
</dbReference>
<dbReference type="InterPro" id="IPR007627">
    <property type="entry name" value="RNA_pol_sigma70_r2"/>
</dbReference>
<dbReference type="PANTHER" id="PTHR30385">
    <property type="entry name" value="SIGMA FACTOR F FLAGELLAR"/>
    <property type="match status" value="1"/>
</dbReference>
<proteinExistence type="inferred from homology"/>
<dbReference type="PIRSF" id="PIRSF000770">
    <property type="entry name" value="RNA_pol_sigma-SigE/K"/>
    <property type="match status" value="1"/>
</dbReference>
<dbReference type="OrthoDB" id="9799825at2"/>
<dbReference type="Gene3D" id="1.20.140.160">
    <property type="match status" value="1"/>
</dbReference>
<keyword evidence="2 5" id="KW-0731">Sigma factor</keyword>
<evidence type="ECO:0000256" key="4">
    <source>
        <dbReference type="ARBA" id="ARBA00023163"/>
    </source>
</evidence>
<evidence type="ECO:0000256" key="3">
    <source>
        <dbReference type="ARBA" id="ARBA00023125"/>
    </source>
</evidence>
<dbReference type="PRINTS" id="PR00046">
    <property type="entry name" value="SIGMA70FCT"/>
</dbReference>
<evidence type="ECO:0000256" key="5">
    <source>
        <dbReference type="RuleBase" id="RU362124"/>
    </source>
</evidence>
<feature type="domain" description="RNA polymerase sigma-70" evidence="7">
    <location>
        <begin position="213"/>
        <end position="239"/>
    </location>
</feature>
<organism evidence="8 9">
    <name type="scientific">Natranaerobius trueperi</name>
    <dbReference type="NCBI Taxonomy" id="759412"/>
    <lineage>
        <taxon>Bacteria</taxon>
        <taxon>Bacillati</taxon>
        <taxon>Bacillota</taxon>
        <taxon>Clostridia</taxon>
        <taxon>Natranaerobiales</taxon>
        <taxon>Natranaerobiaceae</taxon>
        <taxon>Natranaerobius</taxon>
    </lineage>
</organism>
<dbReference type="InterPro" id="IPR007630">
    <property type="entry name" value="RNA_pol_sigma70_r4"/>
</dbReference>
<dbReference type="RefSeq" id="WP_089023039.1">
    <property type="nucleotide sequence ID" value="NZ_NIQC01000006.1"/>
</dbReference>
<dbReference type="Proteomes" id="UP000214588">
    <property type="component" value="Unassembled WGS sequence"/>
</dbReference>
<dbReference type="NCBIfam" id="TIGR02937">
    <property type="entry name" value="sigma70-ECF"/>
    <property type="match status" value="1"/>
</dbReference>
<dbReference type="GO" id="GO:0006352">
    <property type="term" value="P:DNA-templated transcription initiation"/>
    <property type="evidence" value="ECO:0007669"/>
    <property type="project" value="InterPro"/>
</dbReference>
<evidence type="ECO:0000259" key="7">
    <source>
        <dbReference type="PROSITE" id="PS00716"/>
    </source>
</evidence>
<dbReference type="GO" id="GO:0003899">
    <property type="term" value="F:DNA-directed RNA polymerase activity"/>
    <property type="evidence" value="ECO:0007669"/>
    <property type="project" value="InterPro"/>
</dbReference>
<dbReference type="EMBL" id="NIQC01000006">
    <property type="protein sequence ID" value="OWZ84254.1"/>
    <property type="molecule type" value="Genomic_DNA"/>
</dbReference>
<keyword evidence="9" id="KW-1185">Reference proteome</keyword>
<evidence type="ECO:0000256" key="2">
    <source>
        <dbReference type="ARBA" id="ARBA00023082"/>
    </source>
</evidence>
<gene>
    <name evidence="8" type="ORF">CDO51_04140</name>
</gene>
<dbReference type="NCBIfam" id="TIGR02479">
    <property type="entry name" value="FliA_WhiG"/>
    <property type="match status" value="1"/>
</dbReference>
<dbReference type="Pfam" id="PF04545">
    <property type="entry name" value="Sigma70_r4"/>
    <property type="match status" value="1"/>
</dbReference>
<comment type="similarity">
    <text evidence="5">Belongs to the sigma-70 factor family.</text>
</comment>
<dbReference type="InterPro" id="IPR014284">
    <property type="entry name" value="RNA_pol_sigma-70_dom"/>
</dbReference>
<dbReference type="CDD" id="cd06171">
    <property type="entry name" value="Sigma70_r4"/>
    <property type="match status" value="1"/>
</dbReference>
<dbReference type="SUPFAM" id="SSF88946">
    <property type="entry name" value="Sigma2 domain of RNA polymerase sigma factors"/>
    <property type="match status" value="1"/>
</dbReference>
<evidence type="ECO:0000256" key="1">
    <source>
        <dbReference type="ARBA" id="ARBA00023015"/>
    </source>
</evidence>
<evidence type="ECO:0000313" key="8">
    <source>
        <dbReference type="EMBL" id="OWZ84254.1"/>
    </source>
</evidence>
<comment type="function">
    <text evidence="5">Sigma factors are initiation factors that promote the attachment of RNA polymerase to specific initiation sites and are then released.</text>
</comment>
<dbReference type="PANTHER" id="PTHR30385:SF7">
    <property type="entry name" value="RNA POLYMERASE SIGMA FACTOR FLIA"/>
    <property type="match status" value="1"/>
</dbReference>
<keyword evidence="3 5" id="KW-0238">DNA-binding</keyword>
<protein>
    <recommendedName>
        <fullName evidence="5">RNA polymerase sigma factor</fullName>
    </recommendedName>
</protein>
<feature type="domain" description="RNA polymerase sigma-70" evidence="6">
    <location>
        <begin position="48"/>
        <end position="61"/>
    </location>
</feature>
<dbReference type="InterPro" id="IPR000943">
    <property type="entry name" value="RNA_pol_sigma70"/>
</dbReference>
<dbReference type="SUPFAM" id="SSF88659">
    <property type="entry name" value="Sigma3 and sigma4 domains of RNA polymerase sigma factors"/>
    <property type="match status" value="2"/>
</dbReference>
<name>A0A226C0X7_9FIRM</name>
<dbReference type="GO" id="GO:0003677">
    <property type="term" value="F:DNA binding"/>
    <property type="evidence" value="ECO:0007669"/>
    <property type="project" value="UniProtKB-KW"/>
</dbReference>
<accession>A0A226C0X7</accession>
<dbReference type="AlphaFoldDB" id="A0A226C0X7"/>
<dbReference type="Pfam" id="PF04542">
    <property type="entry name" value="Sigma70_r2"/>
    <property type="match status" value="1"/>
</dbReference>
<evidence type="ECO:0000313" key="9">
    <source>
        <dbReference type="Proteomes" id="UP000214588"/>
    </source>
</evidence>
<evidence type="ECO:0000259" key="6">
    <source>
        <dbReference type="PROSITE" id="PS00715"/>
    </source>
</evidence>
<dbReference type="GO" id="GO:0016987">
    <property type="term" value="F:sigma factor activity"/>
    <property type="evidence" value="ECO:0007669"/>
    <property type="project" value="UniProtKB-KW"/>
</dbReference>
<dbReference type="InterPro" id="IPR013325">
    <property type="entry name" value="RNA_pol_sigma_r2"/>
</dbReference>
<keyword evidence="4 5" id="KW-0804">Transcription</keyword>